<name>A0A377V161_KLEPN</name>
<dbReference type="SUPFAM" id="SSF141530">
    <property type="entry name" value="PTSIIA/GutA-like"/>
    <property type="match status" value="1"/>
</dbReference>
<sequence length="128" mass="14345">MSVPLYSLRITAVGEYVEYSLRELRLILFSDAVPDDIASYCAVHQASELTAELSPGQQMKLNDKNYRVTAVGRVATANLRQLGHITLNFDGADIAELPGTVHLYANHHKLFSLATKFRFTRIVIKTYC</sequence>
<dbReference type="Gene3D" id="2.40.33.40">
    <property type="entry name" value="Phosphotransferase system, glucitol/sorbitol-specific IIA component"/>
    <property type="match status" value="1"/>
</dbReference>
<gene>
    <name evidence="2" type="ORF">NCTC13443_03121</name>
</gene>
<dbReference type="Pfam" id="PF03829">
    <property type="entry name" value="PTSIIA_gutA"/>
    <property type="match status" value="1"/>
</dbReference>
<protein>
    <submittedName>
        <fullName evidence="2">PTS system glucitol/sorbitol-specific transporter subunit IIA</fullName>
    </submittedName>
</protein>
<organism evidence="2 3">
    <name type="scientific">Klebsiella pneumoniae</name>
    <dbReference type="NCBI Taxonomy" id="573"/>
    <lineage>
        <taxon>Bacteria</taxon>
        <taxon>Pseudomonadati</taxon>
        <taxon>Pseudomonadota</taxon>
        <taxon>Gammaproteobacteria</taxon>
        <taxon>Enterobacterales</taxon>
        <taxon>Enterobacteriaceae</taxon>
        <taxon>Klebsiella/Raoultella group</taxon>
        <taxon>Klebsiella</taxon>
        <taxon>Klebsiella pneumoniae complex</taxon>
    </lineage>
</organism>
<dbReference type="PROSITE" id="PS51097">
    <property type="entry name" value="PTS_EIIA_TYPE_5"/>
    <property type="match status" value="1"/>
</dbReference>
<evidence type="ECO:0000256" key="1">
    <source>
        <dbReference type="PROSITE-ProRule" id="PRU00420"/>
    </source>
</evidence>
<dbReference type="GO" id="GO:0016301">
    <property type="term" value="F:kinase activity"/>
    <property type="evidence" value="ECO:0007669"/>
    <property type="project" value="TreeGrafter"/>
</dbReference>
<feature type="modified residue" description="Phosphohistidine; by HPr" evidence="1">
    <location>
        <position position="44"/>
    </location>
</feature>
<dbReference type="GO" id="GO:0005737">
    <property type="term" value="C:cytoplasm"/>
    <property type="evidence" value="ECO:0007669"/>
    <property type="project" value="InterPro"/>
</dbReference>
<evidence type="ECO:0000313" key="3">
    <source>
        <dbReference type="Proteomes" id="UP000255518"/>
    </source>
</evidence>
<dbReference type="GO" id="GO:0008982">
    <property type="term" value="F:protein-N(PI)-phosphohistidine-sugar phosphotransferase activity"/>
    <property type="evidence" value="ECO:0007669"/>
    <property type="project" value="InterPro"/>
</dbReference>
<dbReference type="InterPro" id="IPR004716">
    <property type="entry name" value="PTS_IIA_glucitol/sorbitol-sp"/>
</dbReference>
<dbReference type="PANTHER" id="PTHR40398">
    <property type="entry name" value="PTS SYSTEM GLUCITOL/SORBITOL-SPECIFIC EIIA COMPONENT"/>
    <property type="match status" value="1"/>
</dbReference>
<dbReference type="AlphaFoldDB" id="A0A377V161"/>
<reference evidence="2 3" key="1">
    <citation type="submission" date="2018-06" db="EMBL/GenBank/DDBJ databases">
        <authorList>
            <consortium name="Pathogen Informatics"/>
            <person name="Doyle S."/>
        </authorList>
    </citation>
    <scope>NUCLEOTIDE SEQUENCE [LARGE SCALE GENOMIC DNA]</scope>
    <source>
        <strain evidence="2 3">NCTC13443</strain>
    </source>
</reference>
<dbReference type="PANTHER" id="PTHR40398:SF1">
    <property type="entry name" value="PTS SYSTEM GLUCITOL_SORBITOL-SPECIFIC EIIA COMPONENT"/>
    <property type="match status" value="1"/>
</dbReference>
<evidence type="ECO:0000313" key="2">
    <source>
        <dbReference type="EMBL" id="STT02763.1"/>
    </source>
</evidence>
<dbReference type="GO" id="GO:0009401">
    <property type="term" value="P:phosphoenolpyruvate-dependent sugar phosphotransferase system"/>
    <property type="evidence" value="ECO:0007669"/>
    <property type="project" value="InterPro"/>
</dbReference>
<dbReference type="Proteomes" id="UP000255518">
    <property type="component" value="Unassembled WGS sequence"/>
</dbReference>
<dbReference type="InterPro" id="IPR036665">
    <property type="entry name" value="PTS_IIA_glucitol/sorbitol_sf"/>
</dbReference>
<accession>A0A377V161</accession>
<proteinExistence type="predicted"/>
<dbReference type="EMBL" id="UGKT01000001">
    <property type="protein sequence ID" value="STT02763.1"/>
    <property type="molecule type" value="Genomic_DNA"/>
</dbReference>